<evidence type="ECO:0000313" key="1">
    <source>
        <dbReference type="EMBL" id="KAJ7545986.1"/>
    </source>
</evidence>
<reference evidence="2" key="1">
    <citation type="journal article" date="2024" name="Proc. Natl. Acad. Sci. U.S.A.">
        <title>Extraordinary preservation of gene collinearity over three hundred million years revealed in homosporous lycophytes.</title>
        <authorList>
            <person name="Li C."/>
            <person name="Wickell D."/>
            <person name="Kuo L.Y."/>
            <person name="Chen X."/>
            <person name="Nie B."/>
            <person name="Liao X."/>
            <person name="Peng D."/>
            <person name="Ji J."/>
            <person name="Jenkins J."/>
            <person name="Williams M."/>
            <person name="Shu S."/>
            <person name="Plott C."/>
            <person name="Barry K."/>
            <person name="Rajasekar S."/>
            <person name="Grimwood J."/>
            <person name="Han X."/>
            <person name="Sun S."/>
            <person name="Hou Z."/>
            <person name="He W."/>
            <person name="Dai G."/>
            <person name="Sun C."/>
            <person name="Schmutz J."/>
            <person name="Leebens-Mack J.H."/>
            <person name="Li F.W."/>
            <person name="Wang L."/>
        </authorList>
    </citation>
    <scope>NUCLEOTIDE SEQUENCE [LARGE SCALE GENOMIC DNA]</scope>
    <source>
        <strain evidence="2">cv. PW_Plant_1</strain>
    </source>
</reference>
<dbReference type="Proteomes" id="UP001162992">
    <property type="component" value="Chromosome 8"/>
</dbReference>
<protein>
    <submittedName>
        <fullName evidence="1">Uncharacterized protein</fullName>
    </submittedName>
</protein>
<accession>A0ACC2CVD4</accession>
<dbReference type="EMBL" id="CM055099">
    <property type="protein sequence ID" value="KAJ7545986.1"/>
    <property type="molecule type" value="Genomic_DNA"/>
</dbReference>
<organism evidence="1 2">
    <name type="scientific">Diphasiastrum complanatum</name>
    <name type="common">Issler's clubmoss</name>
    <name type="synonym">Lycopodium complanatum</name>
    <dbReference type="NCBI Taxonomy" id="34168"/>
    <lineage>
        <taxon>Eukaryota</taxon>
        <taxon>Viridiplantae</taxon>
        <taxon>Streptophyta</taxon>
        <taxon>Embryophyta</taxon>
        <taxon>Tracheophyta</taxon>
        <taxon>Lycopodiopsida</taxon>
        <taxon>Lycopodiales</taxon>
        <taxon>Lycopodiaceae</taxon>
        <taxon>Lycopodioideae</taxon>
        <taxon>Diphasiastrum</taxon>
    </lineage>
</organism>
<name>A0ACC2CVD4_DIPCM</name>
<proteinExistence type="predicted"/>
<comment type="caution">
    <text evidence="1">The sequence shown here is derived from an EMBL/GenBank/DDBJ whole genome shotgun (WGS) entry which is preliminary data.</text>
</comment>
<sequence>MFAASVFAMLTSSFKSIQAMPSPSLSPATSRYATPSCHSQFLPSHTSSSKIISSSALLSRQQQFCLIRNSCHQQRDYSVNDKLFFRKNLDEFVPRALQGNADDDDQKQGRWVHFVGIGGYGLSALAMLALKQGWRVSGSDRTWTHRLDTLQEAGVIVYKGHATGNIVNARTGCVPDTIVVSSAIPKGNVEVEAAKLRGVHICKRAAWLCEATKGYELIAVAGTHGKSTTAAMLSFTLQNLGDDLTAVVGADVPQFPGGGNVMVGSGSRFILEADEYDNCFLSIYPSLAIVTNVEWEHVDIFPNKASVQDAFTKFVLQVKPEGIVVLCGDDEGSRSLASNFIDAHALQEAGLRENKALLPQQTKLSKVWMYGLAEGNDWHAEMLAPNVQGGIDYTAVYNGVPMATVSLKSPGIHNVLNSLAVIVVVSVLAIKNKHDADLSSGFNAMKNAAQAASKCLENFVGVQRRFQFLGVAKGCRVYDDYAHHPTEVRAVLQGARQRYGQQHIWVVFQPHTCRRLASMLHNFASAFNDADRVIVAKVYAARVEDHQNFTGANLASLVTGCNAIYIPELDDIFEYLLNQLASCNVNETHHQGEIVIITIGAGDVTTIGPRLLEVLAPPQ</sequence>
<gene>
    <name evidence="1" type="ORF">O6H91_08G019200</name>
</gene>
<evidence type="ECO:0000313" key="2">
    <source>
        <dbReference type="Proteomes" id="UP001162992"/>
    </source>
</evidence>
<keyword evidence="2" id="KW-1185">Reference proteome</keyword>